<dbReference type="Proteomes" id="UP000465778">
    <property type="component" value="Unassembled WGS sequence"/>
</dbReference>
<reference evidence="1 2" key="1">
    <citation type="journal article" date="2020" name="G3 (Bethesda)">
        <title>Whole Genome Sequencing and Comparative Genomics of Two Nematicidal Bacillus Strains Reveals a Wide Range of Possible Virulence Factors.</title>
        <authorList>
            <person name="Susic N."/>
            <person name="Janezic S."/>
            <person name="Rupnik M."/>
            <person name="Geric Stare B."/>
        </authorList>
    </citation>
    <scope>NUCLEOTIDE SEQUENCE [LARGE SCALE GENOMIC DNA]</scope>
    <source>
        <strain evidence="1 2">I-1582</strain>
    </source>
</reference>
<protein>
    <submittedName>
        <fullName evidence="1">Uncharacterized protein</fullName>
    </submittedName>
</protein>
<gene>
    <name evidence="1" type="ORF">KIS1582_1338</name>
</gene>
<name>A0A800MYX3_CYTFI</name>
<sequence>MRKEEGDFISLHIKSMKFNKLKSVNNKAYLIEDLTTYINVSHTIEIDSDLKTVLSNSGESESYPDAHAFGIVLDDVKEKDN</sequence>
<organism evidence="1 2">
    <name type="scientific">Cytobacillus firmus</name>
    <name type="common">Bacillus firmus</name>
    <dbReference type="NCBI Taxonomy" id="1399"/>
    <lineage>
        <taxon>Bacteria</taxon>
        <taxon>Bacillati</taxon>
        <taxon>Bacillota</taxon>
        <taxon>Bacilli</taxon>
        <taxon>Bacillales</taxon>
        <taxon>Bacillaceae</taxon>
        <taxon>Cytobacillus</taxon>
    </lineage>
</organism>
<evidence type="ECO:0000313" key="2">
    <source>
        <dbReference type="Proteomes" id="UP000465778"/>
    </source>
</evidence>
<accession>A0A800MYX3</accession>
<evidence type="ECO:0000313" key="1">
    <source>
        <dbReference type="EMBL" id="KAF0824951.1"/>
    </source>
</evidence>
<proteinExistence type="predicted"/>
<dbReference type="AlphaFoldDB" id="A0A800MYX3"/>
<comment type="caution">
    <text evidence="1">The sequence shown here is derived from an EMBL/GenBank/DDBJ whole genome shotgun (WGS) entry which is preliminary data.</text>
</comment>
<dbReference type="EMBL" id="VDEM01000009">
    <property type="protein sequence ID" value="KAF0824951.1"/>
    <property type="molecule type" value="Genomic_DNA"/>
</dbReference>